<dbReference type="EMBL" id="CAJPWZ010002360">
    <property type="protein sequence ID" value="CAG2236590.1"/>
    <property type="molecule type" value="Genomic_DNA"/>
</dbReference>
<evidence type="ECO:0000313" key="3">
    <source>
        <dbReference type="Proteomes" id="UP000683360"/>
    </source>
</evidence>
<reference evidence="2" key="1">
    <citation type="submission" date="2021-03" db="EMBL/GenBank/DDBJ databases">
        <authorList>
            <person name="Bekaert M."/>
        </authorList>
    </citation>
    <scope>NUCLEOTIDE SEQUENCE</scope>
</reference>
<dbReference type="AlphaFoldDB" id="A0A8S3TZ05"/>
<protein>
    <submittedName>
        <fullName evidence="2">Uncharacterized protein</fullName>
    </submittedName>
</protein>
<accession>A0A8S3TZ05</accession>
<name>A0A8S3TZ05_MYTED</name>
<evidence type="ECO:0000313" key="2">
    <source>
        <dbReference type="EMBL" id="CAG2236590.1"/>
    </source>
</evidence>
<comment type="caution">
    <text evidence="2">The sequence shown here is derived from an EMBL/GenBank/DDBJ whole genome shotgun (WGS) entry which is preliminary data.</text>
</comment>
<keyword evidence="1" id="KW-0175">Coiled coil</keyword>
<dbReference type="OrthoDB" id="10397133at2759"/>
<proteinExistence type="predicted"/>
<feature type="coiled-coil region" evidence="1">
    <location>
        <begin position="178"/>
        <end position="205"/>
    </location>
</feature>
<dbReference type="Proteomes" id="UP000683360">
    <property type="component" value="Unassembled WGS sequence"/>
</dbReference>
<gene>
    <name evidence="2" type="ORF">MEDL_49094</name>
</gene>
<organism evidence="2 3">
    <name type="scientific">Mytilus edulis</name>
    <name type="common">Blue mussel</name>
    <dbReference type="NCBI Taxonomy" id="6550"/>
    <lineage>
        <taxon>Eukaryota</taxon>
        <taxon>Metazoa</taxon>
        <taxon>Spiralia</taxon>
        <taxon>Lophotrochozoa</taxon>
        <taxon>Mollusca</taxon>
        <taxon>Bivalvia</taxon>
        <taxon>Autobranchia</taxon>
        <taxon>Pteriomorphia</taxon>
        <taxon>Mytilida</taxon>
        <taxon>Mytiloidea</taxon>
        <taxon>Mytilidae</taxon>
        <taxon>Mytilinae</taxon>
        <taxon>Mytilus</taxon>
    </lineage>
</organism>
<sequence>MDQNHKETSDLRHDVDTKLALLTSQMQEMFVSLQNKTKHDNVQNASNGTQELERKYQELWVNYSHLQNKLDEIQMNFTKEMAQCKNKIMGHEKELTDLRTLKNIQPLRDATIVKNQLQSVNTELHALSVSDHARREDFRALYNLTVNGQKYTQEQLREQNVSISQRFHHFGNRENASLDMLNRKIEVLIEKKHNMTQEKQRSQDRMLEDLKRNVNLTFTNLQLQISDNGDKDTDYATFGVYRSSNKLAQVYITFDSDGDSSAGTGTAVVSVELQVADTVYVKLKMTCKHIVV</sequence>
<evidence type="ECO:0000256" key="1">
    <source>
        <dbReference type="SAM" id="Coils"/>
    </source>
</evidence>
<keyword evidence="3" id="KW-1185">Reference proteome</keyword>